<feature type="compositionally biased region" description="Basic and acidic residues" evidence="1">
    <location>
        <begin position="407"/>
        <end position="423"/>
    </location>
</feature>
<feature type="region of interest" description="Disordered" evidence="1">
    <location>
        <begin position="680"/>
        <end position="766"/>
    </location>
</feature>
<feature type="compositionally biased region" description="Basic and acidic residues" evidence="1">
    <location>
        <begin position="501"/>
        <end position="513"/>
    </location>
</feature>
<gene>
    <name evidence="2" type="ORF">B5V51_14824</name>
</gene>
<reference evidence="2" key="1">
    <citation type="submission" date="2017-09" db="EMBL/GenBank/DDBJ databases">
        <title>Contemporary evolution of a Lepidopteran species, Heliothis virescens, in response to modern agricultural practices.</title>
        <authorList>
            <person name="Fritz M.L."/>
            <person name="Deyonke A.M."/>
            <person name="Papanicolaou A."/>
            <person name="Micinski S."/>
            <person name="Westbrook J."/>
            <person name="Gould F."/>
        </authorList>
    </citation>
    <scope>NUCLEOTIDE SEQUENCE [LARGE SCALE GENOMIC DNA]</scope>
    <source>
        <strain evidence="2">HvINT-</strain>
        <tissue evidence="2">Whole body</tissue>
    </source>
</reference>
<accession>A0A2A4JPA7</accession>
<evidence type="ECO:0000313" key="2">
    <source>
        <dbReference type="EMBL" id="PCG73424.1"/>
    </source>
</evidence>
<feature type="region of interest" description="Disordered" evidence="1">
    <location>
        <begin position="407"/>
        <end position="455"/>
    </location>
</feature>
<protein>
    <submittedName>
        <fullName evidence="2">Uncharacterized protein</fullName>
    </submittedName>
</protein>
<name>A0A2A4JPA7_HELVI</name>
<feature type="compositionally biased region" description="Polar residues" evidence="1">
    <location>
        <begin position="514"/>
        <end position="531"/>
    </location>
</feature>
<feature type="compositionally biased region" description="Polar residues" evidence="1">
    <location>
        <begin position="725"/>
        <end position="752"/>
    </location>
</feature>
<dbReference type="EMBL" id="NWSH01000946">
    <property type="protein sequence ID" value="PCG73424.1"/>
    <property type="molecule type" value="Genomic_DNA"/>
</dbReference>
<feature type="region of interest" description="Disordered" evidence="1">
    <location>
        <begin position="497"/>
        <end position="531"/>
    </location>
</feature>
<organism evidence="2">
    <name type="scientific">Heliothis virescens</name>
    <name type="common">Tobacco budworm moth</name>
    <dbReference type="NCBI Taxonomy" id="7102"/>
    <lineage>
        <taxon>Eukaryota</taxon>
        <taxon>Metazoa</taxon>
        <taxon>Ecdysozoa</taxon>
        <taxon>Arthropoda</taxon>
        <taxon>Hexapoda</taxon>
        <taxon>Insecta</taxon>
        <taxon>Pterygota</taxon>
        <taxon>Neoptera</taxon>
        <taxon>Endopterygota</taxon>
        <taxon>Lepidoptera</taxon>
        <taxon>Glossata</taxon>
        <taxon>Ditrysia</taxon>
        <taxon>Noctuoidea</taxon>
        <taxon>Noctuidae</taxon>
        <taxon>Heliothinae</taxon>
        <taxon>Heliothis</taxon>
    </lineage>
</organism>
<proteinExistence type="predicted"/>
<feature type="compositionally biased region" description="Basic and acidic residues" evidence="1">
    <location>
        <begin position="680"/>
        <end position="689"/>
    </location>
</feature>
<sequence>MKQSSGDKTCTCKESPKNKIDTTQICNTTTHMDKKSCSCNESSKHKSETPGYIYEVPKYDSKLEKNPCACNSAIKEHSEPHGYMDMSKYKPKNVVGTQASVIGSMPHKCHKDSCSCKESEYTLRGPGFIYDVPKHSDGPASGRSCHCSESAKISPETHGYVYEVPKQVKQKTCSCKGSSTTREQSNSTQIYSINRLETRFIVSDIHHNIKKKSSNCTESSKLKPELTTHTFEVPKYSSKSKKKNCQCSPICKRKSFSHEYINEVSKYKPTKTAQEIFKNILGTQADAIGLLPNKCRKNNCRKSDNELKGPGFVYNVPKYPRMPISQQSYKCSESAKTESESHGYIYMKQPSGDNKRRCACSGSPENKFRSSGYNEYQKYNMTPREQSNTTQIYSVNKLETQYTDTKRNTNTDCECSKSDKRNSELSGYVYEVPKNDNSESENNNSHCKRNKNEPDDNAVATLGNIYYQKDSCVCEKSEYKLEGPGFVYDIAKYPDAPTTRKGSDYTDSAKNKSESPGNVNEVPQSTKTIPQDKSPYQKNICACKEPAKSKPDSLAYEFTYLKSKLCSEDVLKLINKQKHTIESLSNQYNNSTNDGLSSKNKSLSSCNDSCGYKSNNNAQEIFKDILEIHKNAIETLHHKYHKKNSDCNACKKNELESYGFVYEVPKLPHNSISQKKSCECVDSSKRKSDPPGYIVDVSKPEPIKQKESSEGSDKDKFEATKSAESKITSTPSESQNNCKQMPCTQSDNTETVKSIKLPPENKELPKDKLELNNCVSQNVPSSVPPIQTHNDAPQSNTGKEMLSAQVMDVPYSEFNASVACDKSDTSKKLKKLSKYDIFKRIKEAYKACSCKVCECIAGKTVKPDICKCKPCECADCLSYLEKSYFKPSSSNRSSFESSKCPCDGCDKSQCPSAMNKLEMCDCSPCSCVKCARSYTKFCDCEPCECVDCKTKKLSLRQTLVVAPVGREQNVQRIACTCSPCDCIECGIVHRLASNVMHEMSTGTNRHALCRCEICLDEACDQSGVDSCKCQKRNKVMNKPVEKDTHDFDIRLATIVQKPITQWNNRKGEKHDTIAMFAAVPNTYPDSQSNTQACTCKEECECISCICKEHAINSIKSSQFFTSIETRPKYDLNTYNEAKSSTTENLRFSSYQCQVCKSQVEDRSSFDVLMPAMSKCVCDYCDSKDCRKNGSKSPQRLLNISYNHMDYEQSMLKNNAKVLHENNLQNNEVSESVFSGYSSIETTSKTSCHKEYGMITQNSRNKNKSWESSCNSSGHDYPEYLIQFPKSTVEHCLKDVMELDIDKNLKLNKLNINSNVTEEQIDLMSCDTTLAKENCLPECGMIDSYNPEYITRHINNHDVSQPDYRSCCFPDVSQHTLHTSAKCSNTLDPNRHLVLQVNNRQYSHKPKKSECQESNFMETKQINELQVSGYIPDRKSPVNINDENRTIFNPMHNENEFHTSHKVFDYNVGEENKTDTLLPIDNDNDCTGKYLKQLPQTCLVNVAHGLSLDDYDRIRNTLKEAKEFTRELVKLLKIYEKANNDFESVSEKLKISYASLISGDKNAKCGVKEEVVDECIVKEERYSEINHELQEHLQAPSVRETSSSITHVKRNISDKVEYNDHDNDKMSQKTILKDISNFQKVNESIIAVDPSHDFNSVLETNELEQIETHLNKDEVCCESAVNEKMIEEHLGLVRNVQKTGINPLEKCKFHALEENTSAVNSRGIKKKDRKTHVTNYKKYSKLLKHVLLISRKICVINSNAIGFKPITKCHVTVGTSTTVVSESIKKTNHETSTFLPIKFAVEDSHELLTLRRQGNELNQILKRLGTVFRNFEEDAESLGKTCVLERGFEEYNMKDTSNLHELEETDTWSILKKNSSWNFKPRKNSRDLCIIPSMELDLKKMVHSISQQKVVYKKRLNVPHHKNRDLEPIRYATGCAKVDFIEEHKNKLNLEIEEASMPGISLQSFGSSNQYKNVEQEVCCSDTNMDKALESRDLLNVSVEMMPLKNKRALEDNTSTATLVSSLTSDKNNCDTLKVGFTALRRVSDDTVFVKWNVPRDLYKVKGYEELEETDTWSILKKNSSWNFKPRKNSRDLCIIPSMELDLKKMVHSISQQKVVYKKRLNVPHHKNRDLEPIRYATGCAKVDFIEEHKNKLNLEIEEASMPGISLQSFGSSNQYKNVEQEVCCSDTNMDKALESRDLLNVSVEMMPLKNKRALEDNTSTATLVSSLTSDKNNCDTLKVGFTALRRVSDDTVFVKWNVPRDLYKVKGYELLVDGRSVKTILTPTKSMAVVTCLPPADRVLLTIRTITSDVSVTGHYPATTIIYNPRVK</sequence>
<feature type="compositionally biased region" description="Basic and acidic residues" evidence="1">
    <location>
        <begin position="698"/>
        <end position="724"/>
    </location>
</feature>
<evidence type="ECO:0000256" key="1">
    <source>
        <dbReference type="SAM" id="MobiDB-lite"/>
    </source>
</evidence>
<comment type="caution">
    <text evidence="2">The sequence shown here is derived from an EMBL/GenBank/DDBJ whole genome shotgun (WGS) entry which is preliminary data.</text>
</comment>